<dbReference type="EMBL" id="JADKFW010000021">
    <property type="protein sequence ID" value="MBK9719925.1"/>
    <property type="molecule type" value="Genomic_DNA"/>
</dbReference>
<evidence type="ECO:0000313" key="3">
    <source>
        <dbReference type="Proteomes" id="UP000808349"/>
    </source>
</evidence>
<organism evidence="2 3">
    <name type="scientific">Candidatus Defluviibacterium haderslevense</name>
    <dbReference type="NCBI Taxonomy" id="2981993"/>
    <lineage>
        <taxon>Bacteria</taxon>
        <taxon>Pseudomonadati</taxon>
        <taxon>Bacteroidota</taxon>
        <taxon>Saprospiria</taxon>
        <taxon>Saprospirales</taxon>
        <taxon>Saprospiraceae</taxon>
        <taxon>Candidatus Defluviibacterium</taxon>
    </lineage>
</organism>
<sequence>MEKTYEKAEELITNIKSYINLRIDGLKLEIAEKTAEIVTNLIVSSVVFIVFLLFIVFASIALAFGLGEWLEKPWLGFLIVSCGYMFIGIITMLLKDKLIKFPLMNGLIKQFYKNEEAD</sequence>
<evidence type="ECO:0000256" key="1">
    <source>
        <dbReference type="SAM" id="Phobius"/>
    </source>
</evidence>
<dbReference type="AlphaFoldDB" id="A0A9D7SC61"/>
<protein>
    <submittedName>
        <fullName evidence="2">Phage holin family protein</fullName>
    </submittedName>
</protein>
<feature type="transmembrane region" description="Helical" evidence="1">
    <location>
        <begin position="74"/>
        <end position="94"/>
    </location>
</feature>
<accession>A0A9D7SC61</accession>
<proteinExistence type="predicted"/>
<comment type="caution">
    <text evidence="2">The sequence shown here is derived from an EMBL/GenBank/DDBJ whole genome shotgun (WGS) entry which is preliminary data.</text>
</comment>
<keyword evidence="1" id="KW-0812">Transmembrane</keyword>
<keyword evidence="1" id="KW-0472">Membrane</keyword>
<name>A0A9D7SC61_9BACT</name>
<dbReference type="Pfam" id="PF07332">
    <property type="entry name" value="Phage_holin_3_6"/>
    <property type="match status" value="1"/>
</dbReference>
<gene>
    <name evidence="2" type="ORF">IPO85_20920</name>
</gene>
<evidence type="ECO:0000313" key="2">
    <source>
        <dbReference type="EMBL" id="MBK9719925.1"/>
    </source>
</evidence>
<keyword evidence="1" id="KW-1133">Transmembrane helix</keyword>
<feature type="transmembrane region" description="Helical" evidence="1">
    <location>
        <begin position="37"/>
        <end position="62"/>
    </location>
</feature>
<dbReference type="Proteomes" id="UP000808349">
    <property type="component" value="Unassembled WGS sequence"/>
</dbReference>
<dbReference type="InterPro" id="IPR009937">
    <property type="entry name" value="Phage_holin_3_6"/>
</dbReference>
<reference evidence="2 3" key="1">
    <citation type="submission" date="2020-10" db="EMBL/GenBank/DDBJ databases">
        <title>Connecting structure to function with the recovery of over 1000 high-quality activated sludge metagenome-assembled genomes encoding full-length rRNA genes using long-read sequencing.</title>
        <authorList>
            <person name="Singleton C.M."/>
            <person name="Petriglieri F."/>
            <person name="Kristensen J.M."/>
            <person name="Kirkegaard R.H."/>
            <person name="Michaelsen T.Y."/>
            <person name="Andersen M.H."/>
            <person name="Karst S.M."/>
            <person name="Dueholm M.S."/>
            <person name="Nielsen P.H."/>
            <person name="Albertsen M."/>
        </authorList>
    </citation>
    <scope>NUCLEOTIDE SEQUENCE [LARGE SCALE GENOMIC DNA]</scope>
    <source>
        <strain evidence="2">Ribe_18-Q3-R11-54_BAT3C.373</strain>
    </source>
</reference>